<evidence type="ECO:0000313" key="2">
    <source>
        <dbReference type="EMBL" id="GAA3734942.1"/>
    </source>
</evidence>
<proteinExistence type="predicted"/>
<dbReference type="Pfam" id="PF19562">
    <property type="entry name" value="DUF6084"/>
    <property type="match status" value="1"/>
</dbReference>
<name>A0ABP7FAF6_9ACTN</name>
<dbReference type="InterPro" id="IPR045730">
    <property type="entry name" value="DUF6084"/>
</dbReference>
<feature type="compositionally biased region" description="Polar residues" evidence="1">
    <location>
        <begin position="7"/>
        <end position="20"/>
    </location>
</feature>
<feature type="compositionally biased region" description="Low complexity" evidence="1">
    <location>
        <begin position="21"/>
        <end position="33"/>
    </location>
</feature>
<accession>A0ABP7FAF6</accession>
<dbReference type="RefSeq" id="WP_344968572.1">
    <property type="nucleotide sequence ID" value="NZ_BAABDD010000005.1"/>
</dbReference>
<evidence type="ECO:0000256" key="1">
    <source>
        <dbReference type="SAM" id="MobiDB-lite"/>
    </source>
</evidence>
<sequence length="246" mass="28047">MDKRYGTPSTLSSPVSETGGETSEPTATQTQAEAAGVTFECRDGRAEPYAATPTLSFRLRITEAQQRPVHNIALRCEIQIQPRRRRYGQAETERLHDLFGVAERWSQTLRPLRFADLFVLVPGFNATTEIDLRVPCTYDFEVSSAKYFHALDDGEIPLLFLFSGTVFRRTATGFTIDPVPWDHEASYDLPVRVWQEMMDLYFPDSGWMRVRRDTLDAVHAFKTRHTLPNWDDALLTLLDKAGEVQT</sequence>
<organism evidence="2 3">
    <name type="scientific">Salinactinospora qingdaonensis</name>
    <dbReference type="NCBI Taxonomy" id="702744"/>
    <lineage>
        <taxon>Bacteria</taxon>
        <taxon>Bacillati</taxon>
        <taxon>Actinomycetota</taxon>
        <taxon>Actinomycetes</taxon>
        <taxon>Streptosporangiales</taxon>
        <taxon>Nocardiopsidaceae</taxon>
        <taxon>Salinactinospora</taxon>
    </lineage>
</organism>
<comment type="caution">
    <text evidence="2">The sequence shown here is derived from an EMBL/GenBank/DDBJ whole genome shotgun (WGS) entry which is preliminary data.</text>
</comment>
<dbReference type="Proteomes" id="UP001500908">
    <property type="component" value="Unassembled WGS sequence"/>
</dbReference>
<evidence type="ECO:0000313" key="3">
    <source>
        <dbReference type="Proteomes" id="UP001500908"/>
    </source>
</evidence>
<feature type="region of interest" description="Disordered" evidence="1">
    <location>
        <begin position="1"/>
        <end position="33"/>
    </location>
</feature>
<keyword evidence="3" id="KW-1185">Reference proteome</keyword>
<dbReference type="EMBL" id="BAABDD010000005">
    <property type="protein sequence ID" value="GAA3734942.1"/>
    <property type="molecule type" value="Genomic_DNA"/>
</dbReference>
<reference evidence="3" key="1">
    <citation type="journal article" date="2019" name="Int. J. Syst. Evol. Microbiol.">
        <title>The Global Catalogue of Microorganisms (GCM) 10K type strain sequencing project: providing services to taxonomists for standard genome sequencing and annotation.</title>
        <authorList>
            <consortium name="The Broad Institute Genomics Platform"/>
            <consortium name="The Broad Institute Genome Sequencing Center for Infectious Disease"/>
            <person name="Wu L."/>
            <person name="Ma J."/>
        </authorList>
    </citation>
    <scope>NUCLEOTIDE SEQUENCE [LARGE SCALE GENOMIC DNA]</scope>
    <source>
        <strain evidence="3">JCM 17137</strain>
    </source>
</reference>
<protein>
    <submittedName>
        <fullName evidence="2">DUF6084 family protein</fullName>
    </submittedName>
</protein>
<gene>
    <name evidence="2" type="ORF">GCM10022402_13910</name>
</gene>